<keyword evidence="2" id="KW-0418">Kinase</keyword>
<feature type="domain" description="Carbohydrate kinase PfkB" evidence="4">
    <location>
        <begin position="5"/>
        <end position="291"/>
    </location>
</feature>
<dbReference type="InterPro" id="IPR052562">
    <property type="entry name" value="Ketohexokinase-related"/>
</dbReference>
<evidence type="ECO:0000259" key="4">
    <source>
        <dbReference type="Pfam" id="PF00294"/>
    </source>
</evidence>
<feature type="signal peptide" evidence="3">
    <location>
        <begin position="1"/>
        <end position="22"/>
    </location>
</feature>
<dbReference type="SUPFAM" id="SSF53613">
    <property type="entry name" value="Ribokinase-like"/>
    <property type="match status" value="1"/>
</dbReference>
<keyword evidence="1" id="KW-0808">Transferase</keyword>
<dbReference type="InterPro" id="IPR011611">
    <property type="entry name" value="PfkB_dom"/>
</dbReference>
<dbReference type="CDD" id="cd01939">
    <property type="entry name" value="Ketohexokinase"/>
    <property type="match status" value="1"/>
</dbReference>
<dbReference type="EMBL" id="MU826882">
    <property type="protein sequence ID" value="KAJ7369860.1"/>
    <property type="molecule type" value="Genomic_DNA"/>
</dbReference>
<dbReference type="GO" id="GO:0004454">
    <property type="term" value="F:ketohexokinase activity"/>
    <property type="evidence" value="ECO:0007669"/>
    <property type="project" value="InterPro"/>
</dbReference>
<dbReference type="PANTHER" id="PTHR42774">
    <property type="entry name" value="PHOSPHOTRANSFERASE SYSTEM TRANSPORT PROTEIN"/>
    <property type="match status" value="1"/>
</dbReference>
<evidence type="ECO:0000313" key="6">
    <source>
        <dbReference type="Proteomes" id="UP001163046"/>
    </source>
</evidence>
<gene>
    <name evidence="5" type="ORF">OS493_035936</name>
</gene>
<dbReference type="PANTHER" id="PTHR42774:SF3">
    <property type="entry name" value="KETOHEXOKINASE"/>
    <property type="match status" value="1"/>
</dbReference>
<protein>
    <recommendedName>
        <fullName evidence="4">Carbohydrate kinase PfkB domain-containing protein</fullName>
    </recommendedName>
</protein>
<keyword evidence="6" id="KW-1185">Reference proteome</keyword>
<evidence type="ECO:0000256" key="2">
    <source>
        <dbReference type="ARBA" id="ARBA00022777"/>
    </source>
</evidence>
<dbReference type="InterPro" id="IPR029056">
    <property type="entry name" value="Ribokinase-like"/>
</dbReference>
<dbReference type="GO" id="GO:0006000">
    <property type="term" value="P:fructose metabolic process"/>
    <property type="evidence" value="ECO:0007669"/>
    <property type="project" value="InterPro"/>
</dbReference>
<evidence type="ECO:0000256" key="1">
    <source>
        <dbReference type="ARBA" id="ARBA00022679"/>
    </source>
</evidence>
<dbReference type="InterPro" id="IPR002173">
    <property type="entry name" value="Carboh/pur_kinase_PfkB_CS"/>
</dbReference>
<feature type="chain" id="PRO_5040829486" description="Carbohydrate kinase PfkB domain-containing protein" evidence="3">
    <location>
        <begin position="23"/>
        <end position="310"/>
    </location>
</feature>
<name>A0A9W9YUR3_9CNID</name>
<accession>A0A9W9YUR3</accession>
<evidence type="ECO:0000313" key="5">
    <source>
        <dbReference type="EMBL" id="KAJ7369860.1"/>
    </source>
</evidence>
<comment type="caution">
    <text evidence="5">The sequence shown here is derived from an EMBL/GenBank/DDBJ whole genome shotgun (WGS) entry which is preliminary data.</text>
</comment>
<dbReference type="Proteomes" id="UP001163046">
    <property type="component" value="Unassembled WGS sequence"/>
</dbReference>
<keyword evidence="3" id="KW-0732">Signal</keyword>
<proteinExistence type="predicted"/>
<evidence type="ECO:0000256" key="3">
    <source>
        <dbReference type="SAM" id="SignalP"/>
    </source>
</evidence>
<dbReference type="AlphaFoldDB" id="A0A9W9YUR3"/>
<dbReference type="OrthoDB" id="204058at2759"/>
<reference evidence="5" key="1">
    <citation type="submission" date="2023-01" db="EMBL/GenBank/DDBJ databases">
        <title>Genome assembly of the deep-sea coral Lophelia pertusa.</title>
        <authorList>
            <person name="Herrera S."/>
            <person name="Cordes E."/>
        </authorList>
    </citation>
    <scope>NUCLEOTIDE SEQUENCE</scope>
    <source>
        <strain evidence="5">USNM1676648</strain>
        <tissue evidence="5">Polyp</tissue>
    </source>
</reference>
<dbReference type="Pfam" id="PF00294">
    <property type="entry name" value="PfkB"/>
    <property type="match status" value="1"/>
</dbReference>
<dbReference type="InterPro" id="IPR034093">
    <property type="entry name" value="KHK"/>
</dbReference>
<dbReference type="Gene3D" id="3.40.1190.20">
    <property type="match status" value="1"/>
</dbReference>
<dbReference type="PROSITE" id="PS00584">
    <property type="entry name" value="PFKB_KINASES_2"/>
    <property type="match status" value="1"/>
</dbReference>
<sequence length="310" mass="33827">MPRRRILCVGLIALDIVNTCERYPDEDEDIRAISQRWQTGGNACTNATVLTQLGMECEFLGTLSRGVEADFVCKHLLDRGVRYDNSVHHSGCGTPTSFVTLSLATGSRTVIHSRNNLPELTVSAFEKVKLSNYDWIHFEGRRNEAEIVKMIAIVEEFNSGRSPKNKIVVSVELEKPRKSLLPLLEKADVVFASKDFAQFLGFSSPSETVKSLNFETKNAATIICAWGVGGADGIGPDGEAKHSNVYPPKKVVDTLGAGDTFVAGAIFRLIQGSSVEDALIFACKLAGFKCGMNGNDGLVEAFSRQNNNDY</sequence>
<organism evidence="5 6">
    <name type="scientific">Desmophyllum pertusum</name>
    <dbReference type="NCBI Taxonomy" id="174260"/>
    <lineage>
        <taxon>Eukaryota</taxon>
        <taxon>Metazoa</taxon>
        <taxon>Cnidaria</taxon>
        <taxon>Anthozoa</taxon>
        <taxon>Hexacorallia</taxon>
        <taxon>Scleractinia</taxon>
        <taxon>Caryophylliina</taxon>
        <taxon>Caryophylliidae</taxon>
        <taxon>Desmophyllum</taxon>
    </lineage>
</organism>